<evidence type="ECO:0000313" key="1">
    <source>
        <dbReference type="EMBL" id="KAJ9652040.1"/>
    </source>
</evidence>
<reference evidence="1" key="1">
    <citation type="submission" date="2022-10" db="EMBL/GenBank/DDBJ databases">
        <title>Culturing micro-colonial fungi from biological soil crusts in the Mojave desert and describing Neophaeococcomyces mojavensis, and introducing the new genera and species Taxawa tesnikishii.</title>
        <authorList>
            <person name="Kurbessoian T."/>
            <person name="Stajich J.E."/>
        </authorList>
    </citation>
    <scope>NUCLEOTIDE SEQUENCE</scope>
    <source>
        <strain evidence="1">JES_112</strain>
    </source>
</reference>
<sequence length="518" mass="57227">MTVQDVSALKQGLNPYNVLVLCFLGLGSMTYGYTASIIGTTLGQPSFIKYFELDTRKDGTDLIATTNGLFQTGGFLGTLCLPWFADKFGRKWACALAASLAIISGALMAGSVHIGMFLAFRFFAGASAFMILAAVPILMNELVPGQFRGALVDLHGVLLVFGYVIQGWVGFGFYFWTDGGSKTWRPPIAIQCFWPILLLIALPWLPESPRWLCMQNRPQEAHDILIRLHANKNDPGNTMAEAEFYQINKQIAIDRTLGSSWVAMFRKPSYRKRALLAMGTTAIIQCSGVLVINNYGPTLYKSLGFGPVKQLLYPAAWLVFALGMNVVGMFLIDRFNRPRYMAFGVLGCMATLIVEAALVASYPPATTNNQSALQACVAMFFIYQIFYGACLDGTQFSYLGELFPTHLRAKGVCLGVSVISLMNIIWLQSAPVAFEKIGWKFYLCFIIPGSLGAMVMWFTFPNTKGLPLEEVAAIFGDQDEVAVYQRELEIDDEHHVIDHHGENEKTMGRVVQSEEGSN</sequence>
<accession>A0ACC2ZWH4</accession>
<evidence type="ECO:0000313" key="2">
    <source>
        <dbReference type="Proteomes" id="UP001172386"/>
    </source>
</evidence>
<organism evidence="1 2">
    <name type="scientific">Neophaeococcomyces mojaviensis</name>
    <dbReference type="NCBI Taxonomy" id="3383035"/>
    <lineage>
        <taxon>Eukaryota</taxon>
        <taxon>Fungi</taxon>
        <taxon>Dikarya</taxon>
        <taxon>Ascomycota</taxon>
        <taxon>Pezizomycotina</taxon>
        <taxon>Eurotiomycetes</taxon>
        <taxon>Chaetothyriomycetidae</taxon>
        <taxon>Chaetothyriales</taxon>
        <taxon>Chaetothyriales incertae sedis</taxon>
        <taxon>Neophaeococcomyces</taxon>
    </lineage>
</organism>
<protein>
    <submittedName>
        <fullName evidence="1">Uncharacterized protein</fullName>
    </submittedName>
</protein>
<keyword evidence="2" id="KW-1185">Reference proteome</keyword>
<comment type="caution">
    <text evidence="1">The sequence shown here is derived from an EMBL/GenBank/DDBJ whole genome shotgun (WGS) entry which is preliminary data.</text>
</comment>
<dbReference type="Proteomes" id="UP001172386">
    <property type="component" value="Unassembled WGS sequence"/>
</dbReference>
<dbReference type="EMBL" id="JAPDRQ010000221">
    <property type="protein sequence ID" value="KAJ9652040.1"/>
    <property type="molecule type" value="Genomic_DNA"/>
</dbReference>
<proteinExistence type="predicted"/>
<gene>
    <name evidence="1" type="ORF">H2198_008702</name>
</gene>
<name>A0ACC2ZWH4_9EURO</name>